<reference evidence="1" key="1">
    <citation type="submission" date="2023-05" db="EMBL/GenBank/DDBJ databases">
        <authorList>
            <person name="Huff M."/>
        </authorList>
    </citation>
    <scope>NUCLEOTIDE SEQUENCE</scope>
</reference>
<proteinExistence type="predicted"/>
<name>A0AAD2E5T0_9LAMI</name>
<evidence type="ECO:0000313" key="1">
    <source>
        <dbReference type="EMBL" id="CAI9777193.1"/>
    </source>
</evidence>
<accession>A0AAD2E5T0</accession>
<dbReference type="PANTHER" id="PTHR33526">
    <property type="entry name" value="OS07G0123800 PROTEIN"/>
    <property type="match status" value="1"/>
</dbReference>
<dbReference type="InterPro" id="IPR016972">
    <property type="entry name" value="UCP031279"/>
</dbReference>
<organism evidence="1 2">
    <name type="scientific">Fraxinus pennsylvanica</name>
    <dbReference type="NCBI Taxonomy" id="56036"/>
    <lineage>
        <taxon>Eukaryota</taxon>
        <taxon>Viridiplantae</taxon>
        <taxon>Streptophyta</taxon>
        <taxon>Embryophyta</taxon>
        <taxon>Tracheophyta</taxon>
        <taxon>Spermatophyta</taxon>
        <taxon>Magnoliopsida</taxon>
        <taxon>eudicotyledons</taxon>
        <taxon>Gunneridae</taxon>
        <taxon>Pentapetalae</taxon>
        <taxon>asterids</taxon>
        <taxon>lamiids</taxon>
        <taxon>Lamiales</taxon>
        <taxon>Oleaceae</taxon>
        <taxon>Oleeae</taxon>
        <taxon>Fraxinus</taxon>
    </lineage>
</organism>
<dbReference type="Proteomes" id="UP000834106">
    <property type="component" value="Chromosome 15"/>
</dbReference>
<keyword evidence="2" id="KW-1185">Reference proteome</keyword>
<dbReference type="PIRSF" id="PIRSF031279">
    <property type="entry name" value="UCP031279"/>
    <property type="match status" value="1"/>
</dbReference>
<dbReference type="AlphaFoldDB" id="A0AAD2E5T0"/>
<dbReference type="PANTHER" id="PTHR33526:SF13">
    <property type="entry name" value="TYROSINE-PROTEIN PHOSPHATASE 3-LIKE"/>
    <property type="match status" value="1"/>
</dbReference>
<protein>
    <submittedName>
        <fullName evidence="1">Uncharacterized protein</fullName>
    </submittedName>
</protein>
<gene>
    <name evidence="1" type="ORF">FPE_LOCUS24623</name>
</gene>
<sequence>MKSKISRQNSFLRVITIPYRALCKARDFYVRSITDCSDMTNYRPTNVRGLPKSYSVSSTMSSESEDFRELVRASSTRSIGSRIDLELYLQQQKKIGPVSEAETRPMPRSSSVAMGSIDEDRPCCYFGEMNVNLKRELKYPRSRSHAAATASAF</sequence>
<evidence type="ECO:0000313" key="2">
    <source>
        <dbReference type="Proteomes" id="UP000834106"/>
    </source>
</evidence>
<dbReference type="EMBL" id="OU503050">
    <property type="protein sequence ID" value="CAI9777193.1"/>
    <property type="molecule type" value="Genomic_DNA"/>
</dbReference>